<dbReference type="STRING" id="667676.SAMN05192539_104721"/>
<dbReference type="InterPro" id="IPR033645">
    <property type="entry name" value="VirB9/CagX/TrbG_C"/>
</dbReference>
<sequence length="421" mass="45228">MKQTLSFIALAVLSLSASAASTDPLDFDYQINGNMTERPALVFNDGTDTYLQPRAGQVLKVEGGHTEGPYIVVSGTPEVISYSVSGSSATARWKKANSFTSERGNRSGDMPAGFAGFSNRLALIGARPRLETTRAMSATLPLAQMVKALVPQGWTGSAQKDVDLTNAQSFATRDGENWMQSLDRLLGAVDLYADVDFTAHHVTLRRAVVKSTGVNYVASAMPADPIDGETRTASVVPDSAAGAVATGATAVSDKAQSQDGLAVKFGAIAIRDGDDTHIQIRFSQRPAKELVFRDMDGHSLKPKWDDSSNVVTFNRAERFVVSNGSESVEVARVAGLVYVFEPKNSAGLEGVFDKEGSTYFKFADTVGNVKVSDVAHMGSGEQKGRYYKFNGTADQFIVNADGNVVNVTRKHDVRFFDRPKS</sequence>
<evidence type="ECO:0000256" key="1">
    <source>
        <dbReference type="SAM" id="SignalP"/>
    </source>
</evidence>
<feature type="signal peptide" evidence="1">
    <location>
        <begin position="1"/>
        <end position="19"/>
    </location>
</feature>
<dbReference type="AlphaFoldDB" id="A0A1H7EHW1"/>
<dbReference type="OrthoDB" id="9033485at2"/>
<proteinExistence type="predicted"/>
<dbReference type="Proteomes" id="UP000198866">
    <property type="component" value="Unassembled WGS sequence"/>
</dbReference>
<reference evidence="3" key="1">
    <citation type="submission" date="2016-10" db="EMBL/GenBank/DDBJ databases">
        <authorList>
            <person name="Varghese N."/>
            <person name="Submissions S."/>
        </authorList>
    </citation>
    <scope>NUCLEOTIDE SEQUENCE [LARGE SCALE GENOMIC DNA]</scope>
    <source>
        <strain evidence="3">LMG 26031</strain>
    </source>
</reference>
<gene>
    <name evidence="2" type="ORF">SAMN05192539_104721</name>
</gene>
<accession>A0A1H7EHW1</accession>
<evidence type="ECO:0000313" key="3">
    <source>
        <dbReference type="Proteomes" id="UP000198866"/>
    </source>
</evidence>
<keyword evidence="3" id="KW-1185">Reference proteome</keyword>
<feature type="chain" id="PRO_5011491288" evidence="1">
    <location>
        <begin position="20"/>
        <end position="421"/>
    </location>
</feature>
<dbReference type="CDD" id="cd06911">
    <property type="entry name" value="VirB9_CagX_TrbG"/>
    <property type="match status" value="1"/>
</dbReference>
<dbReference type="EMBL" id="FNYE01000047">
    <property type="protein sequence ID" value="SEK10235.1"/>
    <property type="molecule type" value="Genomic_DNA"/>
</dbReference>
<name>A0A1H7EHW1_9BURK</name>
<keyword evidence="1" id="KW-0732">Signal</keyword>
<evidence type="ECO:0000313" key="2">
    <source>
        <dbReference type="EMBL" id="SEK10235.1"/>
    </source>
</evidence>
<dbReference type="RefSeq" id="WP_090873373.1">
    <property type="nucleotide sequence ID" value="NZ_FNYE01000047.1"/>
</dbReference>
<protein>
    <submittedName>
        <fullName evidence="2">Uncharacterized protein</fullName>
    </submittedName>
</protein>
<organism evidence="2 3">
    <name type="scientific">Paraburkholderia diazotrophica</name>
    <dbReference type="NCBI Taxonomy" id="667676"/>
    <lineage>
        <taxon>Bacteria</taxon>
        <taxon>Pseudomonadati</taxon>
        <taxon>Pseudomonadota</taxon>
        <taxon>Betaproteobacteria</taxon>
        <taxon>Burkholderiales</taxon>
        <taxon>Burkholderiaceae</taxon>
        <taxon>Paraburkholderia</taxon>
    </lineage>
</organism>